<evidence type="ECO:0000256" key="6">
    <source>
        <dbReference type="ARBA" id="ARBA00022989"/>
    </source>
</evidence>
<reference evidence="11" key="1">
    <citation type="submission" date="2017-02" db="EMBL/GenBank/DDBJ databases">
        <authorList>
            <person name="Varghese N."/>
            <person name="Submissions S."/>
        </authorList>
    </citation>
    <scope>NUCLEOTIDE SEQUENCE [LARGE SCALE GENOMIC DNA]</scope>
    <source>
        <strain evidence="11">SM117</strain>
    </source>
</reference>
<evidence type="ECO:0000256" key="7">
    <source>
        <dbReference type="ARBA" id="ARBA00023136"/>
    </source>
</evidence>
<evidence type="ECO:0000256" key="5">
    <source>
        <dbReference type="ARBA" id="ARBA00022692"/>
    </source>
</evidence>
<feature type="domain" description="ABC transmembrane type-2" evidence="9">
    <location>
        <begin position="131"/>
        <end position="372"/>
    </location>
</feature>
<keyword evidence="11" id="KW-1185">Reference proteome</keyword>
<dbReference type="GO" id="GO:0140359">
    <property type="term" value="F:ABC-type transporter activity"/>
    <property type="evidence" value="ECO:0007669"/>
    <property type="project" value="InterPro"/>
</dbReference>
<dbReference type="RefSeq" id="WP_079729535.1">
    <property type="nucleotide sequence ID" value="NZ_FVZE01000001.1"/>
</dbReference>
<evidence type="ECO:0000313" key="10">
    <source>
        <dbReference type="EMBL" id="SLJ88652.1"/>
    </source>
</evidence>
<feature type="transmembrane region" description="Helical" evidence="8">
    <location>
        <begin position="27"/>
        <end position="45"/>
    </location>
</feature>
<dbReference type="GO" id="GO:0005886">
    <property type="term" value="C:plasma membrane"/>
    <property type="evidence" value="ECO:0007669"/>
    <property type="project" value="UniProtKB-SubCell"/>
</dbReference>
<name>A0A1U6GYP1_9SPHN</name>
<dbReference type="STRING" id="428990.SAMN06295987_101842"/>
<evidence type="ECO:0000259" key="9">
    <source>
        <dbReference type="PROSITE" id="PS51012"/>
    </source>
</evidence>
<keyword evidence="7 8" id="KW-0472">Membrane</keyword>
<dbReference type="InterPro" id="IPR047817">
    <property type="entry name" value="ABC2_TM_bact-type"/>
</dbReference>
<feature type="transmembrane region" description="Helical" evidence="8">
    <location>
        <begin position="228"/>
        <end position="250"/>
    </location>
</feature>
<evidence type="ECO:0000256" key="3">
    <source>
        <dbReference type="ARBA" id="ARBA00022448"/>
    </source>
</evidence>
<feature type="transmembrane region" description="Helical" evidence="8">
    <location>
        <begin position="178"/>
        <end position="202"/>
    </location>
</feature>
<feature type="transmembrane region" description="Helical" evidence="8">
    <location>
        <begin position="344"/>
        <end position="364"/>
    </location>
</feature>
<organism evidence="10 11">
    <name type="scientific">Novosphingobium mathurense</name>
    <dbReference type="NCBI Taxonomy" id="428990"/>
    <lineage>
        <taxon>Bacteria</taxon>
        <taxon>Pseudomonadati</taxon>
        <taxon>Pseudomonadota</taxon>
        <taxon>Alphaproteobacteria</taxon>
        <taxon>Sphingomonadales</taxon>
        <taxon>Sphingomonadaceae</taxon>
        <taxon>Novosphingobium</taxon>
    </lineage>
</organism>
<dbReference type="Proteomes" id="UP000190989">
    <property type="component" value="Unassembled WGS sequence"/>
</dbReference>
<comment type="similarity">
    <text evidence="2">Belongs to the ABC-2 integral membrane protein family.</text>
</comment>
<protein>
    <submittedName>
        <fullName evidence="10">ABC-2 type transport system permease protein</fullName>
    </submittedName>
</protein>
<evidence type="ECO:0000256" key="8">
    <source>
        <dbReference type="SAM" id="Phobius"/>
    </source>
</evidence>
<evidence type="ECO:0000256" key="2">
    <source>
        <dbReference type="ARBA" id="ARBA00007783"/>
    </source>
</evidence>
<proteinExistence type="inferred from homology"/>
<keyword evidence="6 8" id="KW-1133">Transmembrane helix</keyword>
<dbReference type="PANTHER" id="PTHR30294">
    <property type="entry name" value="MEMBRANE COMPONENT OF ABC TRANSPORTER YHHJ-RELATED"/>
    <property type="match status" value="1"/>
</dbReference>
<evidence type="ECO:0000256" key="4">
    <source>
        <dbReference type="ARBA" id="ARBA00022475"/>
    </source>
</evidence>
<feature type="transmembrane region" description="Helical" evidence="8">
    <location>
        <begin position="256"/>
        <end position="280"/>
    </location>
</feature>
<sequence length="374" mass="41048">MRSEFLVRLTALTRKETRQMLRDRSNLMVGLLLPVALILLFGYGLSFDVRDAPVAVVLDDNSAIAREAVAGIEGSRYLSPVYVDTMARAEAMLQSGKVDAIVRVPIDFSRRQVTGSATIQLILNGIDSTTATSLDAYVSASVSNAMLRRMDREGAAPHRGSITLMQRTWFNEAGISTWYLVPGLIVLVMTLVGAFLTSLLIAREWERGTQEALFVTPVRPLEIVLAKLLPYMVVGLIDLATCLLAARFLFHVPIRGSLFAIVLASSLYLAVSLLLGLFISGRTRNQFAASQVALLTSFLPALMLSGFIFDLRNVPVAVQVIAQLLPATHFMGMVKSLFLAGTDWMMVARNCTILAAYAFVLIFATRRTLRKTLD</sequence>
<dbReference type="EMBL" id="FVZE01000001">
    <property type="protein sequence ID" value="SLJ88652.1"/>
    <property type="molecule type" value="Genomic_DNA"/>
</dbReference>
<comment type="subcellular location">
    <subcellularLocation>
        <location evidence="1">Cell membrane</location>
        <topology evidence="1">Multi-pass membrane protein</topology>
    </subcellularLocation>
</comment>
<accession>A0A1U6GYP1</accession>
<evidence type="ECO:0000313" key="11">
    <source>
        <dbReference type="Proteomes" id="UP000190989"/>
    </source>
</evidence>
<feature type="transmembrane region" description="Helical" evidence="8">
    <location>
        <begin position="292"/>
        <end position="309"/>
    </location>
</feature>
<dbReference type="InterPro" id="IPR013525">
    <property type="entry name" value="ABC2_TM"/>
</dbReference>
<keyword evidence="5 8" id="KW-0812">Transmembrane</keyword>
<dbReference type="InterPro" id="IPR051449">
    <property type="entry name" value="ABC-2_transporter_component"/>
</dbReference>
<keyword evidence="4" id="KW-1003">Cell membrane</keyword>
<gene>
    <name evidence="10" type="ORF">SAMN06295987_101842</name>
</gene>
<dbReference type="Gene3D" id="3.40.1710.10">
    <property type="entry name" value="abc type-2 transporter like domain"/>
    <property type="match status" value="1"/>
</dbReference>
<dbReference type="Pfam" id="PF12698">
    <property type="entry name" value="ABC2_membrane_3"/>
    <property type="match status" value="1"/>
</dbReference>
<dbReference type="PROSITE" id="PS51012">
    <property type="entry name" value="ABC_TM2"/>
    <property type="match status" value="1"/>
</dbReference>
<keyword evidence="3" id="KW-0813">Transport</keyword>
<evidence type="ECO:0000256" key="1">
    <source>
        <dbReference type="ARBA" id="ARBA00004651"/>
    </source>
</evidence>
<dbReference type="PANTHER" id="PTHR30294:SF29">
    <property type="entry name" value="MULTIDRUG ABC TRANSPORTER PERMEASE YBHS-RELATED"/>
    <property type="match status" value="1"/>
</dbReference>
<dbReference type="AlphaFoldDB" id="A0A1U6GYP1"/>